<dbReference type="AlphaFoldDB" id="A0A846YDX2"/>
<evidence type="ECO:0000313" key="3">
    <source>
        <dbReference type="Proteomes" id="UP000570678"/>
    </source>
</evidence>
<gene>
    <name evidence="2" type="ORF">HGA15_13870</name>
</gene>
<keyword evidence="3" id="KW-1185">Reference proteome</keyword>
<protein>
    <submittedName>
        <fullName evidence="2">Uncharacterized protein</fullName>
    </submittedName>
</protein>
<sequence>MTKQWFNPDEWREQRYQPSEMSQRYFRDQYRMHAEMRLAQLNALFVNGDELAFAKSAQSFADYVARLDAQLRESLTGGPALDESESARAAPVRRVRRVS</sequence>
<reference evidence="2 3" key="1">
    <citation type="submission" date="2020-04" db="EMBL/GenBank/DDBJ databases">
        <title>MicrobeNet Type strains.</title>
        <authorList>
            <person name="Nicholson A.C."/>
        </authorList>
    </citation>
    <scope>NUCLEOTIDE SEQUENCE [LARGE SCALE GENOMIC DNA]</scope>
    <source>
        <strain evidence="2 3">JCM 3332</strain>
    </source>
</reference>
<organism evidence="2 3">
    <name type="scientific">Nocardia flavorosea</name>
    <dbReference type="NCBI Taxonomy" id="53429"/>
    <lineage>
        <taxon>Bacteria</taxon>
        <taxon>Bacillati</taxon>
        <taxon>Actinomycetota</taxon>
        <taxon>Actinomycetes</taxon>
        <taxon>Mycobacteriales</taxon>
        <taxon>Nocardiaceae</taxon>
        <taxon>Nocardia</taxon>
    </lineage>
</organism>
<dbReference type="RefSeq" id="WP_062976336.1">
    <property type="nucleotide sequence ID" value="NZ_JAAXOT010000006.1"/>
</dbReference>
<evidence type="ECO:0000313" key="2">
    <source>
        <dbReference type="EMBL" id="NKY57223.1"/>
    </source>
</evidence>
<dbReference type="EMBL" id="JAAXOT010000006">
    <property type="protein sequence ID" value="NKY57223.1"/>
    <property type="molecule type" value="Genomic_DNA"/>
</dbReference>
<feature type="region of interest" description="Disordered" evidence="1">
    <location>
        <begin position="75"/>
        <end position="99"/>
    </location>
</feature>
<accession>A0A846YDX2</accession>
<evidence type="ECO:0000256" key="1">
    <source>
        <dbReference type="SAM" id="MobiDB-lite"/>
    </source>
</evidence>
<name>A0A846YDX2_9NOCA</name>
<dbReference type="Proteomes" id="UP000570678">
    <property type="component" value="Unassembled WGS sequence"/>
</dbReference>
<proteinExistence type="predicted"/>
<comment type="caution">
    <text evidence="2">The sequence shown here is derived from an EMBL/GenBank/DDBJ whole genome shotgun (WGS) entry which is preliminary data.</text>
</comment>